<evidence type="ECO:0000259" key="8">
    <source>
        <dbReference type="PROSITE" id="PS00716"/>
    </source>
</evidence>
<dbReference type="RefSeq" id="WP_012195050.1">
    <property type="nucleotide sequence ID" value="NC_009976.1"/>
</dbReference>
<evidence type="ECO:0000313" key="9">
    <source>
        <dbReference type="EMBL" id="ABX08427.1"/>
    </source>
</evidence>
<evidence type="ECO:0000256" key="4">
    <source>
        <dbReference type="ARBA" id="ARBA00023163"/>
    </source>
</evidence>
<dbReference type="InterPro" id="IPR009042">
    <property type="entry name" value="RNA_pol_sigma70_r1_2"/>
</dbReference>
<evidence type="ECO:0000256" key="3">
    <source>
        <dbReference type="ARBA" id="ARBA00023125"/>
    </source>
</evidence>
<dbReference type="NCBIfam" id="TIGR02997">
    <property type="entry name" value="Sig70-cyanoRpoD"/>
    <property type="match status" value="1"/>
</dbReference>
<dbReference type="NCBIfam" id="TIGR02937">
    <property type="entry name" value="sigma70-ECF"/>
    <property type="match status" value="1"/>
</dbReference>
<keyword evidence="2 5" id="KW-0731">Sigma factor</keyword>
<feature type="short sequence motif" description="Interaction with polymerase core subunit RpoC" evidence="5">
    <location>
        <begin position="217"/>
        <end position="220"/>
    </location>
</feature>
<dbReference type="GO" id="GO:0003677">
    <property type="term" value="F:DNA binding"/>
    <property type="evidence" value="ECO:0007669"/>
    <property type="project" value="UniProtKB-UniRule"/>
</dbReference>
<evidence type="ECO:0000256" key="1">
    <source>
        <dbReference type="ARBA" id="ARBA00023015"/>
    </source>
</evidence>
<dbReference type="InterPro" id="IPR013325">
    <property type="entry name" value="RNA_pol_sigma_r2"/>
</dbReference>
<comment type="similarity">
    <text evidence="5">Belongs to the sigma-70 factor family. RpoD/SigA subfamily.</text>
</comment>
<name>A9BEB7_PROM4</name>
<evidence type="ECO:0000256" key="5">
    <source>
        <dbReference type="HAMAP-Rule" id="MF_00963"/>
    </source>
</evidence>
<keyword evidence="4 5" id="KW-0804">Transcription</keyword>
<dbReference type="FunFam" id="1.10.601.10:FF:000001">
    <property type="entry name" value="RNA polymerase sigma factor SigA"/>
    <property type="match status" value="1"/>
</dbReference>
<feature type="compositionally biased region" description="Low complexity" evidence="6">
    <location>
        <begin position="36"/>
        <end position="54"/>
    </location>
</feature>
<dbReference type="OrthoDB" id="537957at2"/>
<dbReference type="InterPro" id="IPR013324">
    <property type="entry name" value="RNA_pol_sigma_r3/r4-like"/>
</dbReference>
<dbReference type="PROSITE" id="PS00715">
    <property type="entry name" value="SIGMA70_1"/>
    <property type="match status" value="1"/>
</dbReference>
<dbReference type="InterPro" id="IPR007627">
    <property type="entry name" value="RNA_pol_sigma70_r2"/>
</dbReference>
<protein>
    <recommendedName>
        <fullName evidence="5">RNA polymerase sigma factor SigA</fullName>
    </recommendedName>
</protein>
<feature type="DNA-binding region" description="H-T-H motif" evidence="5">
    <location>
        <begin position="386"/>
        <end position="405"/>
    </location>
</feature>
<feature type="region of interest" description="Disordered" evidence="6">
    <location>
        <begin position="1"/>
        <end position="58"/>
    </location>
</feature>
<dbReference type="InterPro" id="IPR014284">
    <property type="entry name" value="RNA_pol_sigma-70_dom"/>
</dbReference>
<dbReference type="eggNOG" id="COG0568">
    <property type="taxonomic scope" value="Bacteria"/>
</dbReference>
<dbReference type="EMBL" id="CP000878">
    <property type="protein sequence ID" value="ABX08427.1"/>
    <property type="molecule type" value="Genomic_DNA"/>
</dbReference>
<gene>
    <name evidence="5" type="primary">sigA</name>
    <name evidence="9" type="ordered locus">P9211_04961</name>
</gene>
<sequence>MSPVASKKTVAKAKTKATKKSSTKAGESKTLKKGKSISVTKKSKPSSTKKASSSQDKDLDLAADQLLAEANNNEINPETEITLNMNSLDDSNDQEASDKTLASIKIGPKGVYTEDSIRVYLQEIGRIRLLRPDEEIELARKIADLLNLEEIAIQFESENGHYPSKKEWAALVEMPVIRFRRRLMLGRRAKEKMVQSNLRLVVSIAKKYMNRGLSFQDLIQEGSLGLIRAAEKFDHEKGYKFSTYATWWIRQAITRAIADQSRTIRLPVHLYETISRIKKTTKVLSQEFGRKPSEEEIAESMEMTIEKLRFIAKSAQLPISLETPIGKEEDSRLGDFIESDSENPELDVAKTLLREDLEGVLATLSPRERDVLRLRYGLDDGRMKTLEEIGQIFDVTRERIRQIEAKALRKLRHPNRNGVLKEYIK</sequence>
<feature type="region of interest" description="Sigma-70 factor domain-2" evidence="5">
    <location>
        <begin position="193"/>
        <end position="263"/>
    </location>
</feature>
<dbReference type="Pfam" id="PF04542">
    <property type="entry name" value="Sigma70_r2"/>
    <property type="match status" value="1"/>
</dbReference>
<dbReference type="HOGENOM" id="CLU_014793_3_4_3"/>
<keyword evidence="3 5" id="KW-0238">DNA-binding</keyword>
<dbReference type="Pfam" id="PF04545">
    <property type="entry name" value="Sigma70_r4"/>
    <property type="match status" value="1"/>
</dbReference>
<organism evidence="9 10">
    <name type="scientific">Prochlorococcus marinus (strain MIT 9211)</name>
    <dbReference type="NCBI Taxonomy" id="93059"/>
    <lineage>
        <taxon>Bacteria</taxon>
        <taxon>Bacillati</taxon>
        <taxon>Cyanobacteriota</taxon>
        <taxon>Cyanophyceae</taxon>
        <taxon>Synechococcales</taxon>
        <taxon>Prochlorococcaceae</taxon>
        <taxon>Prochlorococcus</taxon>
    </lineage>
</organism>
<keyword evidence="1 5" id="KW-0805">Transcription regulation</keyword>
<dbReference type="SUPFAM" id="SSF88659">
    <property type="entry name" value="Sigma3 and sigma4 domains of RNA polymerase sigma factors"/>
    <property type="match status" value="2"/>
</dbReference>
<dbReference type="InterPro" id="IPR012760">
    <property type="entry name" value="RNA_pol_sigma_RpoD_C"/>
</dbReference>
<dbReference type="Pfam" id="PF04539">
    <property type="entry name" value="Sigma70_r3"/>
    <property type="match status" value="1"/>
</dbReference>
<dbReference type="PANTHER" id="PTHR30603">
    <property type="entry name" value="RNA POLYMERASE SIGMA FACTOR RPO"/>
    <property type="match status" value="1"/>
</dbReference>
<reference evidence="9 10" key="1">
    <citation type="journal article" date="2007" name="PLoS Genet.">
        <title>Patterns and implications of gene gain and loss in the evolution of Prochlorococcus.</title>
        <authorList>
            <person name="Kettler G.C."/>
            <person name="Martiny A.C."/>
            <person name="Huang K."/>
            <person name="Zucker J."/>
            <person name="Coleman M.L."/>
            <person name="Rodrigue S."/>
            <person name="Chen F."/>
            <person name="Lapidus A."/>
            <person name="Ferriera S."/>
            <person name="Johnson J."/>
            <person name="Steglich C."/>
            <person name="Church G.M."/>
            <person name="Richardson P."/>
            <person name="Chisholm S.W."/>
        </authorList>
    </citation>
    <scope>NUCLEOTIDE SEQUENCE [LARGE SCALE GENOMIC DNA]</scope>
    <source>
        <strain evidence="10">MIT 9211</strain>
    </source>
</reference>
<dbReference type="PROSITE" id="PS00716">
    <property type="entry name" value="SIGMA70_2"/>
    <property type="match status" value="1"/>
</dbReference>
<dbReference type="InterPro" id="IPR000943">
    <property type="entry name" value="RNA_pol_sigma70"/>
</dbReference>
<dbReference type="NCBIfam" id="TIGR02393">
    <property type="entry name" value="RpoD_Cterm"/>
    <property type="match status" value="1"/>
</dbReference>
<dbReference type="InterPro" id="IPR028630">
    <property type="entry name" value="Sigma70_RpoD"/>
</dbReference>
<feature type="region of interest" description="Sigma-70 factor domain-4" evidence="5">
    <location>
        <begin position="360"/>
        <end position="413"/>
    </location>
</feature>
<dbReference type="AlphaFoldDB" id="A9BEB7"/>
<dbReference type="Gene3D" id="1.10.10.10">
    <property type="entry name" value="Winged helix-like DNA-binding domain superfamily/Winged helix DNA-binding domain"/>
    <property type="match status" value="2"/>
</dbReference>
<dbReference type="SUPFAM" id="SSF88946">
    <property type="entry name" value="Sigma2 domain of RNA polymerase sigma factors"/>
    <property type="match status" value="1"/>
</dbReference>
<dbReference type="GO" id="GO:0005737">
    <property type="term" value="C:cytoplasm"/>
    <property type="evidence" value="ECO:0007669"/>
    <property type="project" value="UniProtKB-SubCell"/>
</dbReference>
<keyword evidence="5" id="KW-0963">Cytoplasm</keyword>
<dbReference type="Gene3D" id="1.20.120.1810">
    <property type="match status" value="1"/>
</dbReference>
<dbReference type="InterPro" id="IPR007630">
    <property type="entry name" value="RNA_pol_sigma70_r4"/>
</dbReference>
<proteinExistence type="inferred from homology"/>
<dbReference type="Pfam" id="PF00140">
    <property type="entry name" value="Sigma70_r1_2"/>
    <property type="match status" value="1"/>
</dbReference>
<feature type="domain" description="RNA polymerase sigma-70" evidence="8">
    <location>
        <begin position="385"/>
        <end position="411"/>
    </location>
</feature>
<feature type="domain" description="RNA polymerase sigma-70" evidence="7">
    <location>
        <begin position="217"/>
        <end position="230"/>
    </location>
</feature>
<dbReference type="PRINTS" id="PR00046">
    <property type="entry name" value="SIGMA70FCT"/>
</dbReference>
<dbReference type="GO" id="GO:0016987">
    <property type="term" value="F:sigma factor activity"/>
    <property type="evidence" value="ECO:0007669"/>
    <property type="project" value="UniProtKB-UniRule"/>
</dbReference>
<accession>A9BEB7</accession>
<dbReference type="InterPro" id="IPR050239">
    <property type="entry name" value="Sigma-70_RNA_pol_init_factors"/>
</dbReference>
<dbReference type="PANTHER" id="PTHR30603:SF62">
    <property type="entry name" value="RNA POLYMERASE SIGMA FACTOR SIGA"/>
    <property type="match status" value="1"/>
</dbReference>
<comment type="function">
    <text evidence="5">Sigma factors are initiation factors that promote the attachment of RNA polymerase to specific initiation sites and are then released. This sigma factor is the primary sigma factor during exponential growth.</text>
</comment>
<comment type="subunit">
    <text evidence="5">Interacts transiently with the RNA polymerase catalytic core.</text>
</comment>
<dbReference type="HAMAP" id="MF_00963">
    <property type="entry name" value="Sigma70_RpoD_SigA"/>
    <property type="match status" value="1"/>
</dbReference>
<dbReference type="GO" id="GO:0006352">
    <property type="term" value="P:DNA-templated transcription initiation"/>
    <property type="evidence" value="ECO:0007669"/>
    <property type="project" value="UniProtKB-UniRule"/>
</dbReference>
<dbReference type="STRING" id="93059.P9211_04961"/>
<evidence type="ECO:0000256" key="2">
    <source>
        <dbReference type="ARBA" id="ARBA00023082"/>
    </source>
</evidence>
<dbReference type="CDD" id="cd06171">
    <property type="entry name" value="Sigma70_r4"/>
    <property type="match status" value="1"/>
</dbReference>
<dbReference type="Gene3D" id="1.10.601.10">
    <property type="entry name" value="RNA Polymerase Primary Sigma Factor"/>
    <property type="match status" value="1"/>
</dbReference>
<dbReference type="InterPro" id="IPR017848">
    <property type="entry name" value="RNA_pol_sigma_RpoD/SigA_cyanob"/>
</dbReference>
<keyword evidence="10" id="KW-1185">Reference proteome</keyword>
<dbReference type="Proteomes" id="UP000000788">
    <property type="component" value="Chromosome"/>
</dbReference>
<evidence type="ECO:0000313" key="10">
    <source>
        <dbReference type="Proteomes" id="UP000000788"/>
    </source>
</evidence>
<comment type="caution">
    <text evidence="5">Lacks conserved residue(s) required for the propagation of feature annotation.</text>
</comment>
<evidence type="ECO:0000256" key="6">
    <source>
        <dbReference type="SAM" id="MobiDB-lite"/>
    </source>
</evidence>
<dbReference type="InterPro" id="IPR036388">
    <property type="entry name" value="WH-like_DNA-bd_sf"/>
</dbReference>
<dbReference type="InterPro" id="IPR007624">
    <property type="entry name" value="RNA_pol_sigma70_r3"/>
</dbReference>
<dbReference type="NCBIfam" id="NF005643">
    <property type="entry name" value="PRK07406.1"/>
    <property type="match status" value="1"/>
</dbReference>
<comment type="subcellular location">
    <subcellularLocation>
        <location evidence="5">Cytoplasm</location>
    </subcellularLocation>
</comment>
<evidence type="ECO:0000259" key="7">
    <source>
        <dbReference type="PROSITE" id="PS00715"/>
    </source>
</evidence>
<dbReference type="KEGG" id="pmj:P9211_04961"/>
<feature type="compositionally biased region" description="Basic residues" evidence="6">
    <location>
        <begin position="9"/>
        <end position="22"/>
    </location>
</feature>